<dbReference type="Pfam" id="PF01841">
    <property type="entry name" value="Transglut_core"/>
    <property type="match status" value="1"/>
</dbReference>
<evidence type="ECO:0000313" key="2">
    <source>
        <dbReference type="EMBL" id="MBS2548008.1"/>
    </source>
</evidence>
<dbReference type="InterPro" id="IPR038765">
    <property type="entry name" value="Papain-like_cys_pep_sf"/>
</dbReference>
<dbReference type="Proteomes" id="UP000730482">
    <property type="component" value="Unassembled WGS sequence"/>
</dbReference>
<dbReference type="EMBL" id="JAAFYZ010000039">
    <property type="protein sequence ID" value="MBS2548008.1"/>
    <property type="molecule type" value="Genomic_DNA"/>
</dbReference>
<sequence>MLLSDYIARGFPGGLDAAIAAVGVGGVDRIQAQCQLRYCPETDGALYPPEPQHQILKYEPGSRPVLEAIAATLGGGTARERAQAAMRWVNEHVVHPHHVDERVPPDRALSEEDIVASGAGWCNEQARVLISLCEVGGVAGRLCFVYHDNLRCGHTAVELGLDGRWAFFDPTFDVSVELPDGRLAEARELSGASRALAHQAYREPLAEYYECCRPWVEDEPGWGSADRPSVEAGGDLLAYLGFTHYLIDGVTRRDRRATTGQ</sequence>
<keyword evidence="3" id="KW-1185">Reference proteome</keyword>
<dbReference type="Gene3D" id="3.10.620.30">
    <property type="match status" value="1"/>
</dbReference>
<reference evidence="2 3" key="1">
    <citation type="submission" date="2020-02" db="EMBL/GenBank/DDBJ databases">
        <title>Acidophilic actinobacteria isolated from forest soil.</title>
        <authorList>
            <person name="Golinska P."/>
        </authorList>
    </citation>
    <scope>NUCLEOTIDE SEQUENCE [LARGE SCALE GENOMIC DNA]</scope>
    <source>
        <strain evidence="2 3">NL8</strain>
    </source>
</reference>
<dbReference type="InterPro" id="IPR002931">
    <property type="entry name" value="Transglutaminase-like"/>
</dbReference>
<evidence type="ECO:0000313" key="3">
    <source>
        <dbReference type="Proteomes" id="UP000730482"/>
    </source>
</evidence>
<proteinExistence type="predicted"/>
<dbReference type="RefSeq" id="WP_212009587.1">
    <property type="nucleotide sequence ID" value="NZ_JAAFYZ010000039.1"/>
</dbReference>
<organism evidence="2 3">
    <name type="scientific">Catenulispora pinistramenti</name>
    <dbReference type="NCBI Taxonomy" id="2705254"/>
    <lineage>
        <taxon>Bacteria</taxon>
        <taxon>Bacillati</taxon>
        <taxon>Actinomycetota</taxon>
        <taxon>Actinomycetes</taxon>
        <taxon>Catenulisporales</taxon>
        <taxon>Catenulisporaceae</taxon>
        <taxon>Catenulispora</taxon>
    </lineage>
</organism>
<comment type="caution">
    <text evidence="2">The sequence shown here is derived from an EMBL/GenBank/DDBJ whole genome shotgun (WGS) entry which is preliminary data.</text>
</comment>
<dbReference type="SUPFAM" id="SSF54001">
    <property type="entry name" value="Cysteine proteinases"/>
    <property type="match status" value="1"/>
</dbReference>
<feature type="domain" description="Transglutaminase-like" evidence="1">
    <location>
        <begin position="72"/>
        <end position="170"/>
    </location>
</feature>
<gene>
    <name evidence="2" type="ORF">KGQ19_14150</name>
</gene>
<accession>A0ABS5KPM2</accession>
<evidence type="ECO:0000259" key="1">
    <source>
        <dbReference type="Pfam" id="PF01841"/>
    </source>
</evidence>
<name>A0ABS5KPM2_9ACTN</name>
<protein>
    <submittedName>
        <fullName evidence="2">Transglutaminase family protein</fullName>
    </submittedName>
</protein>